<sequence length="505" mass="56981">MANIIFPNDLNSAPLCTVCLHKVVDDATRSITKLICGHHFHADCIAVEFNFMGLMKCPNCEVIEEDGLWMKVANSEDGESSDEDEDEEINDEDQYNEQHDMNPLHTTNDAQNGGASHMRWRQQLHVPPPPTALEMIDQRIFVSGLNIGSNPVVDDATRSITKLICGHHFHADCIAVEFNFMGLMKCPNCEVVEEDGLWMKVANSEDGESSDEDEDEESNDEDQYNEQHDMNPLHTTNDAQNGGASHMRWRQQLHVPPPPTALEMIHQRTFVSSLNIGSDPKNYCEVLRGEKTRFQAFFKISTDFRQEPLFFPVVMANIIFPNDLNSAPLCTVCLHKVVDDATRSITKLICGHHFHADCIAVEFNFMGLMKCPNCEVIEEDGIWMKVANSEDGESSDEDKDEESNDEDQYNEQHYFVIGNRWRQQLHVPPPPTALEMIHQRTFVSGLNIGSDHVSHEAPTLYEQTRNNVLPCLELTLATRSSSVSDGRPPPPCQCISYRASSSNIH</sequence>
<evidence type="ECO:0000256" key="2">
    <source>
        <dbReference type="SAM" id="MobiDB-lite"/>
    </source>
</evidence>
<dbReference type="SUPFAM" id="SSF57850">
    <property type="entry name" value="RING/U-box"/>
    <property type="match status" value="3"/>
</dbReference>
<dbReference type="PANTHER" id="PTHR46798:SF15">
    <property type="entry name" value="RING-TYPE DOMAIN-CONTAINING PROTEIN"/>
    <property type="match status" value="1"/>
</dbReference>
<feature type="region of interest" description="Disordered" evidence="2">
    <location>
        <begin position="389"/>
        <end position="408"/>
    </location>
</feature>
<dbReference type="GO" id="GO:0004842">
    <property type="term" value="F:ubiquitin-protein transferase activity"/>
    <property type="evidence" value="ECO:0007669"/>
    <property type="project" value="InterPro"/>
</dbReference>
<keyword evidence="1" id="KW-0863">Zinc-finger</keyword>
<protein>
    <recommendedName>
        <fullName evidence="3">RING-type domain-containing protein</fullName>
    </recommendedName>
</protein>
<dbReference type="SMART" id="SM00184">
    <property type="entry name" value="RING"/>
    <property type="match status" value="3"/>
</dbReference>
<keyword evidence="1" id="KW-0862">Zinc</keyword>
<dbReference type="InterPro" id="IPR044274">
    <property type="entry name" value="RFI2"/>
</dbReference>
<accession>A0AAF0R4M5</accession>
<feature type="compositionally biased region" description="Acidic residues" evidence="2">
    <location>
        <begin position="205"/>
        <end position="224"/>
    </location>
</feature>
<feature type="compositionally biased region" description="Acidic residues" evidence="2">
    <location>
        <begin position="390"/>
        <end position="408"/>
    </location>
</feature>
<evidence type="ECO:0000313" key="4">
    <source>
        <dbReference type="EMBL" id="WMV31474.1"/>
    </source>
</evidence>
<gene>
    <name evidence="4" type="ORF">MTR67_024859</name>
</gene>
<dbReference type="AlphaFoldDB" id="A0AAF0R4M5"/>
<reference evidence="4" key="1">
    <citation type="submission" date="2023-08" db="EMBL/GenBank/DDBJ databases">
        <title>A de novo genome assembly of Solanum verrucosum Schlechtendal, a Mexican diploid species geographically isolated from the other diploid A-genome species in potato relatives.</title>
        <authorList>
            <person name="Hosaka K."/>
        </authorList>
    </citation>
    <scope>NUCLEOTIDE SEQUENCE</scope>
    <source>
        <tissue evidence="4">Young leaves</tissue>
    </source>
</reference>
<feature type="compositionally biased region" description="Polar residues" evidence="2">
    <location>
        <begin position="233"/>
        <end position="243"/>
    </location>
</feature>
<dbReference type="Proteomes" id="UP001234989">
    <property type="component" value="Chromosome 5"/>
</dbReference>
<organism evidence="4 5">
    <name type="scientific">Solanum verrucosum</name>
    <dbReference type="NCBI Taxonomy" id="315347"/>
    <lineage>
        <taxon>Eukaryota</taxon>
        <taxon>Viridiplantae</taxon>
        <taxon>Streptophyta</taxon>
        <taxon>Embryophyta</taxon>
        <taxon>Tracheophyta</taxon>
        <taxon>Spermatophyta</taxon>
        <taxon>Magnoliopsida</taxon>
        <taxon>eudicotyledons</taxon>
        <taxon>Gunneridae</taxon>
        <taxon>Pentapetalae</taxon>
        <taxon>asterids</taxon>
        <taxon>lamiids</taxon>
        <taxon>Solanales</taxon>
        <taxon>Solanaceae</taxon>
        <taxon>Solanoideae</taxon>
        <taxon>Solaneae</taxon>
        <taxon>Solanum</taxon>
    </lineage>
</organism>
<feature type="domain" description="RING-type" evidence="3">
    <location>
        <begin position="16"/>
        <end position="61"/>
    </location>
</feature>
<keyword evidence="1" id="KW-0479">Metal-binding</keyword>
<feature type="region of interest" description="Disordered" evidence="2">
    <location>
        <begin position="204"/>
        <end position="243"/>
    </location>
</feature>
<dbReference type="InterPro" id="IPR001841">
    <property type="entry name" value="Znf_RING"/>
</dbReference>
<evidence type="ECO:0000313" key="5">
    <source>
        <dbReference type="Proteomes" id="UP001234989"/>
    </source>
</evidence>
<evidence type="ECO:0000259" key="3">
    <source>
        <dbReference type="PROSITE" id="PS50089"/>
    </source>
</evidence>
<evidence type="ECO:0000256" key="1">
    <source>
        <dbReference type="PROSITE-ProRule" id="PRU00175"/>
    </source>
</evidence>
<proteinExistence type="predicted"/>
<name>A0AAF0R4M5_SOLVR</name>
<dbReference type="PROSITE" id="PS50089">
    <property type="entry name" value="ZF_RING_2"/>
    <property type="match status" value="2"/>
</dbReference>
<feature type="domain" description="RING-type" evidence="3">
    <location>
        <begin position="330"/>
        <end position="375"/>
    </location>
</feature>
<keyword evidence="5" id="KW-1185">Reference proteome</keyword>
<feature type="compositionally biased region" description="Acidic residues" evidence="2">
    <location>
        <begin position="76"/>
        <end position="95"/>
    </location>
</feature>
<dbReference type="InterPro" id="IPR013083">
    <property type="entry name" value="Znf_RING/FYVE/PHD"/>
</dbReference>
<feature type="compositionally biased region" description="Polar residues" evidence="2">
    <location>
        <begin position="104"/>
        <end position="114"/>
    </location>
</feature>
<dbReference type="Gene3D" id="3.30.40.10">
    <property type="entry name" value="Zinc/RING finger domain, C3HC4 (zinc finger)"/>
    <property type="match status" value="2"/>
</dbReference>
<dbReference type="GO" id="GO:0008270">
    <property type="term" value="F:zinc ion binding"/>
    <property type="evidence" value="ECO:0007669"/>
    <property type="project" value="UniProtKB-KW"/>
</dbReference>
<dbReference type="PANTHER" id="PTHR46798">
    <property type="entry name" value="OS09G0511500 PROTEIN"/>
    <property type="match status" value="1"/>
</dbReference>
<dbReference type="EMBL" id="CP133616">
    <property type="protein sequence ID" value="WMV31474.1"/>
    <property type="molecule type" value="Genomic_DNA"/>
</dbReference>
<feature type="region of interest" description="Disordered" evidence="2">
    <location>
        <begin position="75"/>
        <end position="114"/>
    </location>
</feature>